<feature type="transmembrane region" description="Helical" evidence="1">
    <location>
        <begin position="100"/>
        <end position="118"/>
    </location>
</feature>
<dbReference type="Gene3D" id="2.60.200.20">
    <property type="match status" value="1"/>
</dbReference>
<evidence type="ECO:0000259" key="2">
    <source>
        <dbReference type="PROSITE" id="PS50006"/>
    </source>
</evidence>
<reference evidence="3 4" key="1">
    <citation type="submission" date="2019-07" db="EMBL/GenBank/DDBJ databases">
        <title>Complete Genome Sequence of Leptotrichia trevisanii Strain JMUB3870.</title>
        <authorList>
            <person name="Watanabe S."/>
            <person name="Cui L."/>
        </authorList>
    </citation>
    <scope>NUCLEOTIDE SEQUENCE [LARGE SCALE GENOMIC DNA]</scope>
    <source>
        <strain evidence="3 4">JMUB3870</strain>
    </source>
</reference>
<feature type="transmembrane region" description="Helical" evidence="1">
    <location>
        <begin position="74"/>
        <end position="94"/>
    </location>
</feature>
<dbReference type="EMBL" id="AP019831">
    <property type="protein sequence ID" value="BBM44171.1"/>
    <property type="molecule type" value="Genomic_DNA"/>
</dbReference>
<keyword evidence="4" id="KW-1185">Reference proteome</keyword>
<dbReference type="InterPro" id="IPR008984">
    <property type="entry name" value="SMAD_FHA_dom_sf"/>
</dbReference>
<sequence>MMWRLRSTVNRIRGIFRQPVGRGSLYRVESLRRSAGSLANSDSKEKNSLSVDKGIKIYEKRQLETRGGKKSNFFTLRNTVILIVLFLTFVYIHLSGYSVKSFYVSIFIYIVLTLYLLIIERFREKVEIEEEIKEIKTEREREHGVFLDKVKEIDQLEKNQLEDIILKNSEDYDIKVWKVGRATSLLIGKRTPRNKVDIDISEGIYSNLVSRTHGVLNKVNGVWYYEDLGSQNGSGIEKKSDRRKVKLKRNTPIKVESGDIIYLATTKLLLK</sequence>
<accession>A0A510K0C6</accession>
<feature type="domain" description="FHA" evidence="2">
    <location>
        <begin position="185"/>
        <end position="237"/>
    </location>
</feature>
<dbReference type="OrthoDB" id="2473431at2"/>
<dbReference type="SUPFAM" id="SSF49879">
    <property type="entry name" value="SMAD/FHA domain"/>
    <property type="match status" value="1"/>
</dbReference>
<evidence type="ECO:0000256" key="1">
    <source>
        <dbReference type="SAM" id="Phobius"/>
    </source>
</evidence>
<evidence type="ECO:0000313" key="4">
    <source>
        <dbReference type="Proteomes" id="UP000422644"/>
    </source>
</evidence>
<dbReference type="PROSITE" id="PS50006">
    <property type="entry name" value="FHA_DOMAIN"/>
    <property type="match status" value="1"/>
</dbReference>
<dbReference type="AlphaFoldDB" id="A0A510K0C6"/>
<name>A0A510K0C6_9FUSO</name>
<keyword evidence="1" id="KW-0472">Membrane</keyword>
<dbReference type="RefSeq" id="WP_155282350.1">
    <property type="nucleotide sequence ID" value="NZ_AP019831.1"/>
</dbReference>
<evidence type="ECO:0000313" key="3">
    <source>
        <dbReference type="EMBL" id="BBM44171.1"/>
    </source>
</evidence>
<proteinExistence type="predicted"/>
<keyword evidence="1" id="KW-1133">Transmembrane helix</keyword>
<protein>
    <submittedName>
        <fullName evidence="3">FHA domain-containing protein</fullName>
    </submittedName>
</protein>
<dbReference type="Pfam" id="PF00498">
    <property type="entry name" value="FHA"/>
    <property type="match status" value="1"/>
</dbReference>
<gene>
    <name evidence="3" type="ORF">JMUB3870_0278</name>
</gene>
<organism evidence="3 4">
    <name type="scientific">Leptotrichia trevisanii</name>
    <dbReference type="NCBI Taxonomy" id="109328"/>
    <lineage>
        <taxon>Bacteria</taxon>
        <taxon>Fusobacteriati</taxon>
        <taxon>Fusobacteriota</taxon>
        <taxon>Fusobacteriia</taxon>
        <taxon>Fusobacteriales</taxon>
        <taxon>Leptotrichiaceae</taxon>
        <taxon>Leptotrichia</taxon>
    </lineage>
</organism>
<keyword evidence="1" id="KW-0812">Transmembrane</keyword>
<dbReference type="InterPro" id="IPR000253">
    <property type="entry name" value="FHA_dom"/>
</dbReference>
<dbReference type="Proteomes" id="UP000422644">
    <property type="component" value="Chromosome"/>
</dbReference>